<accession>A0A940SS14</accession>
<evidence type="ECO:0000313" key="1">
    <source>
        <dbReference type="EMBL" id="MBP1041427.1"/>
    </source>
</evidence>
<dbReference type="Proteomes" id="UP000674938">
    <property type="component" value="Unassembled WGS sequence"/>
</dbReference>
<dbReference type="EMBL" id="JAEEGA010000006">
    <property type="protein sequence ID" value="MBP1041427.1"/>
    <property type="molecule type" value="Genomic_DNA"/>
</dbReference>
<organism evidence="1 2">
    <name type="scientific">Vagococcus allomyrinae</name>
    <dbReference type="NCBI Taxonomy" id="2794353"/>
    <lineage>
        <taxon>Bacteria</taxon>
        <taxon>Bacillati</taxon>
        <taxon>Bacillota</taxon>
        <taxon>Bacilli</taxon>
        <taxon>Lactobacillales</taxon>
        <taxon>Enterococcaceae</taxon>
        <taxon>Vagococcus</taxon>
    </lineage>
</organism>
<evidence type="ECO:0000313" key="2">
    <source>
        <dbReference type="Proteomes" id="UP000674938"/>
    </source>
</evidence>
<gene>
    <name evidence="1" type="ORF">I6N95_10460</name>
</gene>
<sequence>MSDRLVNDYLSEKVGAFNSNEEQFIAKKITADLIIYRDICYYLHVLNHPLTIDQTALLRVYQVRLFKAILGI</sequence>
<dbReference type="RefSeq" id="WP_209527362.1">
    <property type="nucleotide sequence ID" value="NZ_JAEEGA010000006.1"/>
</dbReference>
<name>A0A940SS14_9ENTE</name>
<protein>
    <submittedName>
        <fullName evidence="1">Uncharacterized protein</fullName>
    </submittedName>
</protein>
<reference evidence="1" key="1">
    <citation type="submission" date="2020-12" db="EMBL/GenBank/DDBJ databases">
        <title>Vagococcus allomyrinae sp. nov. and Enterococcus lavae sp. nov., isolated from the larvae of Allomyrina dichotoma.</title>
        <authorList>
            <person name="Lee S.D."/>
        </authorList>
    </citation>
    <scope>NUCLEOTIDE SEQUENCE</scope>
    <source>
        <strain evidence="1">BWB3-3</strain>
    </source>
</reference>
<keyword evidence="2" id="KW-1185">Reference proteome</keyword>
<proteinExistence type="predicted"/>
<dbReference type="AlphaFoldDB" id="A0A940SS14"/>
<comment type="caution">
    <text evidence="1">The sequence shown here is derived from an EMBL/GenBank/DDBJ whole genome shotgun (WGS) entry which is preliminary data.</text>
</comment>